<evidence type="ECO:0000256" key="3">
    <source>
        <dbReference type="ARBA" id="ARBA00022490"/>
    </source>
</evidence>
<dbReference type="EMBL" id="KN847378">
    <property type="protein sequence ID" value="KIW36061.1"/>
    <property type="molecule type" value="Genomic_DNA"/>
</dbReference>
<accession>A0A0D2A6Y3</accession>
<evidence type="ECO:0000256" key="1">
    <source>
        <dbReference type="ARBA" id="ARBA00004123"/>
    </source>
</evidence>
<dbReference type="VEuPathDB" id="FungiDB:PV06_11641"/>
<comment type="subcellular location">
    <subcellularLocation>
        <location evidence="2">Cytoplasm</location>
    </subcellularLocation>
    <subcellularLocation>
        <location evidence="1">Nucleus</location>
    </subcellularLocation>
</comment>
<evidence type="ECO:0000313" key="10">
    <source>
        <dbReference type="Proteomes" id="UP000053342"/>
    </source>
</evidence>
<feature type="domain" description="C2H2-type" evidence="8">
    <location>
        <begin position="59"/>
        <end position="84"/>
    </location>
</feature>
<organism evidence="9 10">
    <name type="scientific">Exophiala oligosperma</name>
    <dbReference type="NCBI Taxonomy" id="215243"/>
    <lineage>
        <taxon>Eukaryota</taxon>
        <taxon>Fungi</taxon>
        <taxon>Dikarya</taxon>
        <taxon>Ascomycota</taxon>
        <taxon>Pezizomycotina</taxon>
        <taxon>Eurotiomycetes</taxon>
        <taxon>Chaetothyriomycetidae</taxon>
        <taxon>Chaetothyriales</taxon>
        <taxon>Herpotrichiellaceae</taxon>
        <taxon>Exophiala</taxon>
    </lineage>
</organism>
<dbReference type="Gene3D" id="3.30.160.60">
    <property type="entry name" value="Classic Zinc Finger"/>
    <property type="match status" value="2"/>
</dbReference>
<feature type="domain" description="C2H2-type" evidence="8">
    <location>
        <begin position="3"/>
        <end position="29"/>
    </location>
</feature>
<feature type="region of interest" description="Disordered" evidence="7">
    <location>
        <begin position="142"/>
        <end position="163"/>
    </location>
</feature>
<protein>
    <recommendedName>
        <fullName evidence="5">CDAN1-interacting nuclease 1</fullName>
    </recommendedName>
</protein>
<keyword evidence="6" id="KW-0862">Zinc</keyword>
<dbReference type="SMART" id="SM00355">
    <property type="entry name" value="ZnF_C2H2"/>
    <property type="match status" value="3"/>
</dbReference>
<keyword evidence="6" id="KW-0479">Metal-binding</keyword>
<dbReference type="Proteomes" id="UP000053342">
    <property type="component" value="Unassembled WGS sequence"/>
</dbReference>
<evidence type="ECO:0000256" key="6">
    <source>
        <dbReference type="PROSITE-ProRule" id="PRU00042"/>
    </source>
</evidence>
<dbReference type="RefSeq" id="XP_016256277.1">
    <property type="nucleotide sequence ID" value="XM_016413351.1"/>
</dbReference>
<dbReference type="STRING" id="215243.A0A0D2A6Y3"/>
<dbReference type="Pfam" id="PF12874">
    <property type="entry name" value="zf-met"/>
    <property type="match status" value="2"/>
</dbReference>
<dbReference type="InterPro" id="IPR036236">
    <property type="entry name" value="Znf_C2H2_sf"/>
</dbReference>
<dbReference type="GO" id="GO:0005634">
    <property type="term" value="C:nucleus"/>
    <property type="evidence" value="ECO:0007669"/>
    <property type="project" value="UniProtKB-SubCell"/>
</dbReference>
<reference evidence="9 10" key="1">
    <citation type="submission" date="2015-01" db="EMBL/GenBank/DDBJ databases">
        <title>The Genome Sequence of Exophiala oligosperma CBS72588.</title>
        <authorList>
            <consortium name="The Broad Institute Genomics Platform"/>
            <person name="Cuomo C."/>
            <person name="de Hoog S."/>
            <person name="Gorbushina A."/>
            <person name="Stielow B."/>
            <person name="Teixiera M."/>
            <person name="Abouelleil A."/>
            <person name="Chapman S.B."/>
            <person name="Priest M."/>
            <person name="Young S.K."/>
            <person name="Wortman J."/>
            <person name="Nusbaum C."/>
            <person name="Birren B."/>
        </authorList>
    </citation>
    <scope>NUCLEOTIDE SEQUENCE [LARGE SCALE GENOMIC DNA]</scope>
    <source>
        <strain evidence="9 10">CBS 72588</strain>
    </source>
</reference>
<dbReference type="GO" id="GO:0008270">
    <property type="term" value="F:zinc ion binding"/>
    <property type="evidence" value="ECO:0007669"/>
    <property type="project" value="UniProtKB-KW"/>
</dbReference>
<feature type="compositionally biased region" description="Basic and acidic residues" evidence="7">
    <location>
        <begin position="148"/>
        <end position="159"/>
    </location>
</feature>
<name>A0A0D2A6Y3_9EURO</name>
<evidence type="ECO:0000259" key="8">
    <source>
        <dbReference type="PROSITE" id="PS50157"/>
    </source>
</evidence>
<proteinExistence type="predicted"/>
<keyword evidence="3" id="KW-0963">Cytoplasm</keyword>
<dbReference type="AlphaFoldDB" id="A0A0D2A6Y3"/>
<dbReference type="InterPro" id="IPR013087">
    <property type="entry name" value="Znf_C2H2_type"/>
</dbReference>
<dbReference type="PROSITE" id="PS50157">
    <property type="entry name" value="ZINC_FINGER_C2H2_2"/>
    <property type="match status" value="3"/>
</dbReference>
<dbReference type="HOGENOM" id="CLU_060127_0_0_1"/>
<evidence type="ECO:0000313" key="9">
    <source>
        <dbReference type="EMBL" id="KIW36061.1"/>
    </source>
</evidence>
<feature type="domain" description="C2H2-type" evidence="8">
    <location>
        <begin position="30"/>
        <end position="60"/>
    </location>
</feature>
<dbReference type="InterPro" id="IPR029404">
    <property type="entry name" value="CDIN1"/>
</dbReference>
<dbReference type="Pfam" id="PF14811">
    <property type="entry name" value="TPD"/>
    <property type="match status" value="1"/>
</dbReference>
<dbReference type="PANTHER" id="PTHR31661:SF1">
    <property type="entry name" value="CDAN1-INTERACTING NUCLEASE 1"/>
    <property type="match status" value="1"/>
</dbReference>
<evidence type="ECO:0000256" key="4">
    <source>
        <dbReference type="ARBA" id="ARBA00023242"/>
    </source>
</evidence>
<gene>
    <name evidence="9" type="ORF">PV06_11641</name>
</gene>
<evidence type="ECO:0000256" key="2">
    <source>
        <dbReference type="ARBA" id="ARBA00004496"/>
    </source>
</evidence>
<evidence type="ECO:0000256" key="7">
    <source>
        <dbReference type="SAM" id="MobiDB-lite"/>
    </source>
</evidence>
<dbReference type="Pfam" id="PF00096">
    <property type="entry name" value="zf-C2H2"/>
    <property type="match status" value="1"/>
</dbReference>
<dbReference type="OrthoDB" id="6105938at2759"/>
<keyword evidence="6" id="KW-0863">Zinc-finger</keyword>
<keyword evidence="10" id="KW-1185">Reference proteome</keyword>
<dbReference type="GeneID" id="27363715"/>
<dbReference type="SUPFAM" id="SSF57667">
    <property type="entry name" value="beta-beta-alpha zinc fingers"/>
    <property type="match status" value="1"/>
</dbReference>
<evidence type="ECO:0000256" key="5">
    <source>
        <dbReference type="ARBA" id="ARBA00023480"/>
    </source>
</evidence>
<sequence>MTSHCVPCDRSFASHAALLQHRRDSTAHAFDCGICRRLFPSERALNQHLANSPAHAAPVDCADCSRSFSSQNALQQHLRDSQTHPPYDGISPELVKPVYKTALLLRRTQASVQDIVRRSGTTLEVSVVSSLWNAAERLNSLNESPADAQRRAERQRQRSELAQQAEDAFAESLSRQGFVFAREQEQRQQAQQMGLPVPQTPDVRFSARVTICGHPCHWLEFKNYFGFPQNPFLAQNEKRQYKKYVSSFGPGAVVYALGYQKGYPSIEGVGVFRAKEVLQNVSN</sequence>
<dbReference type="PANTHER" id="PTHR31661">
    <property type="entry name" value="SIMILAR TO CDNA SEQUENCE BC052040"/>
    <property type="match status" value="1"/>
</dbReference>
<dbReference type="GO" id="GO:0005737">
    <property type="term" value="C:cytoplasm"/>
    <property type="evidence" value="ECO:0007669"/>
    <property type="project" value="UniProtKB-SubCell"/>
</dbReference>
<keyword evidence="4" id="KW-0539">Nucleus</keyword>